<evidence type="ECO:0000256" key="4">
    <source>
        <dbReference type="PROSITE-ProRule" id="PRU00510"/>
    </source>
</evidence>
<keyword evidence="2" id="KW-0863">Zinc-finger</keyword>
<dbReference type="Pfam" id="PF01258">
    <property type="entry name" value="zf-dskA_traR"/>
    <property type="match status" value="1"/>
</dbReference>
<proteinExistence type="predicted"/>
<accession>A0A0G0XMP5</accession>
<keyword evidence="5" id="KW-0175">Coiled coil</keyword>
<evidence type="ECO:0000256" key="3">
    <source>
        <dbReference type="ARBA" id="ARBA00022833"/>
    </source>
</evidence>
<evidence type="ECO:0000259" key="6">
    <source>
        <dbReference type="Pfam" id="PF01258"/>
    </source>
</evidence>
<organism evidence="7 8">
    <name type="scientific">Candidatus Yanofskybacteria bacterium GW2011_GWC2_41_9</name>
    <dbReference type="NCBI Taxonomy" id="1619029"/>
    <lineage>
        <taxon>Bacteria</taxon>
        <taxon>Candidatus Yanofskyibacteriota</taxon>
    </lineage>
</organism>
<evidence type="ECO:0000256" key="5">
    <source>
        <dbReference type="SAM" id="Coils"/>
    </source>
</evidence>
<dbReference type="SUPFAM" id="SSF57716">
    <property type="entry name" value="Glucocorticoid receptor-like (DNA-binding domain)"/>
    <property type="match status" value="1"/>
</dbReference>
<gene>
    <name evidence="7" type="ORF">UU84_C0039G0002</name>
</gene>
<evidence type="ECO:0000256" key="2">
    <source>
        <dbReference type="ARBA" id="ARBA00022771"/>
    </source>
</evidence>
<evidence type="ECO:0000256" key="1">
    <source>
        <dbReference type="ARBA" id="ARBA00022723"/>
    </source>
</evidence>
<keyword evidence="3" id="KW-0862">Zinc</keyword>
<evidence type="ECO:0000313" key="8">
    <source>
        <dbReference type="Proteomes" id="UP000033859"/>
    </source>
</evidence>
<dbReference type="EMBL" id="LCCE01000039">
    <property type="protein sequence ID" value="KKS25742.1"/>
    <property type="molecule type" value="Genomic_DNA"/>
</dbReference>
<dbReference type="Gene3D" id="1.20.120.910">
    <property type="entry name" value="DksA, coiled-coil domain"/>
    <property type="match status" value="1"/>
</dbReference>
<dbReference type="PROSITE" id="PS51128">
    <property type="entry name" value="ZF_DKSA_2"/>
    <property type="match status" value="1"/>
</dbReference>
<dbReference type="InterPro" id="IPR000962">
    <property type="entry name" value="Znf_DskA_TraR"/>
</dbReference>
<protein>
    <submittedName>
        <fullName evidence="7">Transcriptional regulator, TraR/DksA family</fullName>
    </submittedName>
</protein>
<dbReference type="PANTHER" id="PTHR33823">
    <property type="entry name" value="RNA POLYMERASE-BINDING TRANSCRIPTION FACTOR DKSA-RELATED"/>
    <property type="match status" value="1"/>
</dbReference>
<dbReference type="AlphaFoldDB" id="A0A0G0XMP5"/>
<dbReference type="GO" id="GO:0008270">
    <property type="term" value="F:zinc ion binding"/>
    <property type="evidence" value="ECO:0007669"/>
    <property type="project" value="UniProtKB-KW"/>
</dbReference>
<keyword evidence="1" id="KW-0479">Metal-binding</keyword>
<feature type="zinc finger region" description="dksA C4-type" evidence="4">
    <location>
        <begin position="88"/>
        <end position="112"/>
    </location>
</feature>
<name>A0A0G0XMP5_9BACT</name>
<sequence>MIMTANNPSISFRLQQELAEAEAALSRKRMELREASEKHATGLTDAVSMGNIETEKVSIVLEITTISGNIANLRSAISRMASGTYGKCLRCGTGIANKRLLAIPTAALCRPCQETLESLPNQ</sequence>
<comment type="caution">
    <text evidence="7">The sequence shown here is derived from an EMBL/GenBank/DDBJ whole genome shotgun (WGS) entry which is preliminary data.</text>
</comment>
<evidence type="ECO:0000313" key="7">
    <source>
        <dbReference type="EMBL" id="KKS25742.1"/>
    </source>
</evidence>
<feature type="domain" description="Zinc finger DksA/TraR C4-type" evidence="6">
    <location>
        <begin position="83"/>
        <end position="117"/>
    </location>
</feature>
<dbReference type="Proteomes" id="UP000033859">
    <property type="component" value="Unassembled WGS sequence"/>
</dbReference>
<reference evidence="7 8" key="1">
    <citation type="journal article" date="2015" name="Nature">
        <title>rRNA introns, odd ribosomes, and small enigmatic genomes across a large radiation of phyla.</title>
        <authorList>
            <person name="Brown C.T."/>
            <person name="Hug L.A."/>
            <person name="Thomas B.C."/>
            <person name="Sharon I."/>
            <person name="Castelle C.J."/>
            <person name="Singh A."/>
            <person name="Wilkins M.J."/>
            <person name="Williams K.H."/>
            <person name="Banfield J.F."/>
        </authorList>
    </citation>
    <scope>NUCLEOTIDE SEQUENCE [LARGE SCALE GENOMIC DNA]</scope>
</reference>
<feature type="coiled-coil region" evidence="5">
    <location>
        <begin position="11"/>
        <end position="38"/>
    </location>
</feature>